<proteinExistence type="predicted"/>
<comment type="caution">
    <text evidence="1">The sequence shown here is derived from an EMBL/GenBank/DDBJ whole genome shotgun (WGS) entry which is preliminary data.</text>
</comment>
<dbReference type="RefSeq" id="WP_255330001.1">
    <property type="nucleotide sequence ID" value="NZ_JAKZEU010000004.1"/>
</dbReference>
<sequence length="106" mass="11589">MSMAFSRSFSPVPVCSQTSLRLAAFPAGRAKRQGRAEGKIKEHGTPSRQFGKFLLSAHWLAGPQAAPRLWASRAAIVRNPLALLGFDRHYGGEMADFRQIGLGLRP</sequence>
<evidence type="ECO:0000313" key="2">
    <source>
        <dbReference type="Proteomes" id="UP001203945"/>
    </source>
</evidence>
<evidence type="ECO:0000313" key="1">
    <source>
        <dbReference type="EMBL" id="MCQ0970976.1"/>
    </source>
</evidence>
<gene>
    <name evidence="1" type="ORF">MLD63_11115</name>
</gene>
<name>A0ABT1MS01_9RHOB</name>
<protein>
    <submittedName>
        <fullName evidence="1">Uncharacterized protein</fullName>
    </submittedName>
</protein>
<reference evidence="1 2" key="1">
    <citation type="submission" date="2022-03" db="EMBL/GenBank/DDBJ databases">
        <authorList>
            <person name="He Y."/>
        </authorList>
    </citation>
    <scope>NUCLEOTIDE SEQUENCE [LARGE SCALE GENOMIC DNA]</scope>
    <source>
        <strain evidence="1 2">TK19116</strain>
    </source>
</reference>
<dbReference type="Proteomes" id="UP001203945">
    <property type="component" value="Unassembled WGS sequence"/>
</dbReference>
<organism evidence="1 2">
    <name type="scientific">Paracoccus albicereus</name>
    <dbReference type="NCBI Taxonomy" id="2922394"/>
    <lineage>
        <taxon>Bacteria</taxon>
        <taxon>Pseudomonadati</taxon>
        <taxon>Pseudomonadota</taxon>
        <taxon>Alphaproteobacteria</taxon>
        <taxon>Rhodobacterales</taxon>
        <taxon>Paracoccaceae</taxon>
        <taxon>Paracoccus</taxon>
    </lineage>
</organism>
<keyword evidence="2" id="KW-1185">Reference proteome</keyword>
<dbReference type="EMBL" id="JAKZEU010000004">
    <property type="protein sequence ID" value="MCQ0970976.1"/>
    <property type="molecule type" value="Genomic_DNA"/>
</dbReference>
<accession>A0ABT1MS01</accession>